<proteinExistence type="predicted"/>
<evidence type="ECO:0000313" key="1">
    <source>
        <dbReference type="EMBL" id="MFC6865864.1"/>
    </source>
</evidence>
<dbReference type="Pfam" id="PF12079">
    <property type="entry name" value="DUF3558"/>
    <property type="match status" value="1"/>
</dbReference>
<sequence>MRTGDGPVAMAMLTAVTLAGCSGGPSAAPAPDTTRHDTAHTIASLPQRPAELRVDGLNPCTLFDRDTLNALGITQRPERRTDADGEKCVLAQRQLEPVYELHIAAMPRDGVSNWITGDRSRPGTITATPITIAGFPAVRVFPEAQPEGHCDVVVGVARGQALRVRFGTSYASEVPHDRACALSEKAARVAVGALRGKG</sequence>
<protein>
    <submittedName>
        <fullName evidence="1">DUF3558 domain-containing protein</fullName>
    </submittedName>
</protein>
<keyword evidence="2" id="KW-1185">Reference proteome</keyword>
<reference evidence="2" key="1">
    <citation type="journal article" date="2019" name="Int. J. Syst. Evol. Microbiol.">
        <title>The Global Catalogue of Microorganisms (GCM) 10K type strain sequencing project: providing services to taxonomists for standard genome sequencing and annotation.</title>
        <authorList>
            <consortium name="The Broad Institute Genomics Platform"/>
            <consortium name="The Broad Institute Genome Sequencing Center for Infectious Disease"/>
            <person name="Wu L."/>
            <person name="Ma J."/>
        </authorList>
    </citation>
    <scope>NUCLEOTIDE SEQUENCE [LARGE SCALE GENOMIC DNA]</scope>
    <source>
        <strain evidence="2">KCTC 32255</strain>
    </source>
</reference>
<dbReference type="InterPro" id="IPR024520">
    <property type="entry name" value="DUF3558"/>
</dbReference>
<organism evidence="1 2">
    <name type="scientific">Haloechinothrix salitolerans</name>
    <dbReference type="NCBI Taxonomy" id="926830"/>
    <lineage>
        <taxon>Bacteria</taxon>
        <taxon>Bacillati</taxon>
        <taxon>Actinomycetota</taxon>
        <taxon>Actinomycetes</taxon>
        <taxon>Pseudonocardiales</taxon>
        <taxon>Pseudonocardiaceae</taxon>
        <taxon>Haloechinothrix</taxon>
    </lineage>
</organism>
<dbReference type="Proteomes" id="UP001596337">
    <property type="component" value="Unassembled WGS sequence"/>
</dbReference>
<name>A0ABW2BTQ8_9PSEU</name>
<dbReference type="EMBL" id="JBHSXX010000001">
    <property type="protein sequence ID" value="MFC6865864.1"/>
    <property type="molecule type" value="Genomic_DNA"/>
</dbReference>
<dbReference type="RefSeq" id="WP_345402728.1">
    <property type="nucleotide sequence ID" value="NZ_BAABLA010000111.1"/>
</dbReference>
<accession>A0ABW2BTQ8</accession>
<dbReference type="PROSITE" id="PS51257">
    <property type="entry name" value="PROKAR_LIPOPROTEIN"/>
    <property type="match status" value="1"/>
</dbReference>
<gene>
    <name evidence="1" type="ORF">ACFQGD_01750</name>
</gene>
<comment type="caution">
    <text evidence="1">The sequence shown here is derived from an EMBL/GenBank/DDBJ whole genome shotgun (WGS) entry which is preliminary data.</text>
</comment>
<evidence type="ECO:0000313" key="2">
    <source>
        <dbReference type="Proteomes" id="UP001596337"/>
    </source>
</evidence>